<dbReference type="Pfam" id="PF04338">
    <property type="entry name" value="DUF481"/>
    <property type="match status" value="1"/>
</dbReference>
<accession>A0A1S1HGF9</accession>
<dbReference type="AlphaFoldDB" id="A0A1S1HGF9"/>
<evidence type="ECO:0000313" key="1">
    <source>
        <dbReference type="EMBL" id="OHT19610.1"/>
    </source>
</evidence>
<proteinExistence type="predicted"/>
<dbReference type="EMBL" id="MIPT01000001">
    <property type="protein sequence ID" value="OHT19610.1"/>
    <property type="molecule type" value="Genomic_DNA"/>
</dbReference>
<dbReference type="RefSeq" id="WP_070933544.1">
    <property type="nucleotide sequence ID" value="NZ_MIPT01000001.1"/>
</dbReference>
<protein>
    <recommendedName>
        <fullName evidence="3">Salt-induced outer membrane protein</fullName>
    </recommendedName>
</protein>
<organism evidence="1 2">
    <name type="scientific">Edaphosphingomonas haloaromaticamans</name>
    <dbReference type="NCBI Taxonomy" id="653954"/>
    <lineage>
        <taxon>Bacteria</taxon>
        <taxon>Pseudomonadati</taxon>
        <taxon>Pseudomonadota</taxon>
        <taxon>Alphaproteobacteria</taxon>
        <taxon>Sphingomonadales</taxon>
        <taxon>Rhizorhabdaceae</taxon>
        <taxon>Edaphosphingomonas</taxon>
    </lineage>
</organism>
<keyword evidence="2" id="KW-1185">Reference proteome</keyword>
<evidence type="ECO:0000313" key="2">
    <source>
        <dbReference type="Proteomes" id="UP000179467"/>
    </source>
</evidence>
<gene>
    <name evidence="1" type="ORF">BHE75_01597</name>
</gene>
<dbReference type="InterPro" id="IPR007433">
    <property type="entry name" value="DUF481"/>
</dbReference>
<evidence type="ECO:0008006" key="3">
    <source>
        <dbReference type="Google" id="ProtNLM"/>
    </source>
</evidence>
<dbReference type="OrthoDB" id="7341471at2"/>
<name>A0A1S1HGF9_9SPHN</name>
<comment type="caution">
    <text evidence="1">The sequence shown here is derived from an EMBL/GenBank/DDBJ whole genome shotgun (WGS) entry which is preliminary data.</text>
</comment>
<sequence length="347" mass="37708">MTPVLAFVLLAQAGQPPLIAPHPPVMAADPMEPVPEPLAPVLDIPPAPQRPLPLPRIDVARPTELPPAVRAMLDAAIASGDAQAVATVTKLAKQAAPWGARQAEGLKDGFDKDQADKKALAERQRQERIKSASFFDNWGGEVEIGAARSTGNTRSLGLYLAAKGEREGLQVRHRFNARADVQETNNVTTTERVIAAYQPNFKFDDRLYAYGLAQYEHDRFLGYDSRYTLGGGIGYTLFTGPKLKVDLEGGPAVRYSNYIEEPDKTTVAGRASVALRWQIAPTASLTQDAALFMEAGNTNASTTLALDTKLFGPLKTRISYNVQYERDAPAGRDPVDTLTRATLVYSF</sequence>
<reference evidence="1 2" key="1">
    <citation type="submission" date="2016-09" db="EMBL/GenBank/DDBJ databases">
        <title>Metabolic pathway, cell adaptation mechanisms and a novel monoxygenase revealed through proteogenomic-transcription analysis of a Sphingomonas haloaromaticamans strain degrading the fungicide ortho-phenylphenol.</title>
        <authorList>
            <person name="Perruchon C."/>
            <person name="Papadopoulou E.S."/>
            <person name="Rousidou C."/>
            <person name="Vasileiadis S."/>
            <person name="Tanou G."/>
            <person name="Amoutzias G."/>
            <person name="Molassiotis A."/>
            <person name="Karpouzas D.G."/>
        </authorList>
    </citation>
    <scope>NUCLEOTIDE SEQUENCE [LARGE SCALE GENOMIC DNA]</scope>
    <source>
        <strain evidence="1 2">P3</strain>
    </source>
</reference>
<dbReference type="Proteomes" id="UP000179467">
    <property type="component" value="Unassembled WGS sequence"/>
</dbReference>